<dbReference type="RefSeq" id="WP_129794839.1">
    <property type="nucleotide sequence ID" value="NZ_CATVPX010000017.1"/>
</dbReference>
<organism evidence="1 2">
    <name type="scientific">[Ruminococcus] torques</name>
    <dbReference type="NCBI Taxonomy" id="33039"/>
    <lineage>
        <taxon>Bacteria</taxon>
        <taxon>Bacillati</taxon>
        <taxon>Bacillota</taxon>
        <taxon>Clostridia</taxon>
        <taxon>Lachnospirales</taxon>
        <taxon>Lachnospiraceae</taxon>
        <taxon>Mediterraneibacter</taxon>
    </lineage>
</organism>
<evidence type="ECO:0000313" key="2">
    <source>
        <dbReference type="Proteomes" id="UP000292665"/>
    </source>
</evidence>
<dbReference type="EMBL" id="RCYR01000009">
    <property type="protein sequence ID" value="RYS80474.1"/>
    <property type="molecule type" value="Genomic_DNA"/>
</dbReference>
<evidence type="ECO:0000313" key="1">
    <source>
        <dbReference type="EMBL" id="RYS80474.1"/>
    </source>
</evidence>
<sequence>MIHEEKWYTCDRCGERIENLVEDVLDCLPEEVSAQIPRDDYLKIMSGESDISIVNAEFDGKDTETVTIRKVFLTKEDTIHLCGKCKRKFERFMKNDKEVM</sequence>
<comment type="caution">
    <text evidence="1">The sequence shown here is derived from an EMBL/GenBank/DDBJ whole genome shotgun (WGS) entry which is preliminary data.</text>
</comment>
<proteinExistence type="predicted"/>
<accession>A0A4Q5C948</accession>
<gene>
    <name evidence="1" type="ORF">EAI93_06380</name>
</gene>
<protein>
    <submittedName>
        <fullName evidence="1">Uncharacterized protein</fullName>
    </submittedName>
</protein>
<dbReference type="AlphaFoldDB" id="A0A4Q5C948"/>
<dbReference type="Proteomes" id="UP000292665">
    <property type="component" value="Unassembled WGS sequence"/>
</dbReference>
<name>A0A4Q5C948_9FIRM</name>
<reference evidence="1 2" key="1">
    <citation type="journal article" date="2019" name="Science, e1252229">
        <title>Invertible promoters mediate bacterial phase variation, antibiotic resistance, and host adaptation in the gut.</title>
        <authorList>
            <person name="Jiang X."/>
            <person name="Hall A.B."/>
            <person name="Arthur T.D."/>
            <person name="Plichta D.R."/>
            <person name="Covington C.T."/>
            <person name="Poyet M."/>
            <person name="Crothers J."/>
            <person name="Moses P.L."/>
            <person name="Tolonen A.C."/>
            <person name="Vlamakis H."/>
            <person name="Alm E.J."/>
            <person name="Xavier R.J."/>
        </authorList>
    </citation>
    <scope>NUCLEOTIDE SEQUENCE [LARGE SCALE GENOMIC DNA]</scope>
    <source>
        <strain evidence="2">aa_0143</strain>
    </source>
</reference>